<gene>
    <name evidence="2" type="ORF">LCGC14_1256080</name>
</gene>
<feature type="compositionally biased region" description="Basic and acidic residues" evidence="1">
    <location>
        <begin position="32"/>
        <end position="62"/>
    </location>
</feature>
<feature type="compositionally biased region" description="Basic and acidic residues" evidence="1">
    <location>
        <begin position="13"/>
        <end position="26"/>
    </location>
</feature>
<reference evidence="2" key="1">
    <citation type="journal article" date="2015" name="Nature">
        <title>Complex archaea that bridge the gap between prokaryotes and eukaryotes.</title>
        <authorList>
            <person name="Spang A."/>
            <person name="Saw J.H."/>
            <person name="Jorgensen S.L."/>
            <person name="Zaremba-Niedzwiedzka K."/>
            <person name="Martijn J."/>
            <person name="Lind A.E."/>
            <person name="van Eijk R."/>
            <person name="Schleper C."/>
            <person name="Guy L."/>
            <person name="Ettema T.J."/>
        </authorList>
    </citation>
    <scope>NUCLEOTIDE SEQUENCE</scope>
</reference>
<comment type="caution">
    <text evidence="2">The sequence shown here is derived from an EMBL/GenBank/DDBJ whole genome shotgun (WGS) entry which is preliminary data.</text>
</comment>
<name>A0A0F9L4V4_9ZZZZ</name>
<dbReference type="EMBL" id="LAZR01006923">
    <property type="protein sequence ID" value="KKM88713.1"/>
    <property type="molecule type" value="Genomic_DNA"/>
</dbReference>
<sequence length="249" mass="28411">MSIKVKSGTPAGVHRDIPGTSGKDDVREFDESEKRSRPTDVTELRGKGKNGRDVVGVLDERSPTQIDQDANRDRRRQRRRGLNVDSGSRVEMEERRELGKGDVTIEVGSTEIFKTHPTTRKPGHAAERVYVDDRIYTDKRAGTFLKRMEEGFSAEETNQGNPFGPPAAGSTKPRTFSEAMQELVFRFRLLMVEVFLPEDYEVVQVAPQRFLRDFLMEARELWQSYEPLLGRRIKSDSILQVEAPPEEDE</sequence>
<dbReference type="AlphaFoldDB" id="A0A0F9L4V4"/>
<feature type="region of interest" description="Disordered" evidence="1">
    <location>
        <begin position="1"/>
        <end position="97"/>
    </location>
</feature>
<proteinExistence type="predicted"/>
<accession>A0A0F9L4V4</accession>
<feature type="compositionally biased region" description="Basic and acidic residues" evidence="1">
    <location>
        <begin position="88"/>
        <end position="97"/>
    </location>
</feature>
<evidence type="ECO:0000256" key="1">
    <source>
        <dbReference type="SAM" id="MobiDB-lite"/>
    </source>
</evidence>
<protein>
    <submittedName>
        <fullName evidence="2">Uncharacterized protein</fullName>
    </submittedName>
</protein>
<organism evidence="2">
    <name type="scientific">marine sediment metagenome</name>
    <dbReference type="NCBI Taxonomy" id="412755"/>
    <lineage>
        <taxon>unclassified sequences</taxon>
        <taxon>metagenomes</taxon>
        <taxon>ecological metagenomes</taxon>
    </lineage>
</organism>
<feature type="region of interest" description="Disordered" evidence="1">
    <location>
        <begin position="154"/>
        <end position="173"/>
    </location>
</feature>
<evidence type="ECO:0000313" key="2">
    <source>
        <dbReference type="EMBL" id="KKM88713.1"/>
    </source>
</evidence>